<dbReference type="Proteomes" id="UP001589536">
    <property type="component" value="Unassembled WGS sequence"/>
</dbReference>
<evidence type="ECO:0000256" key="2">
    <source>
        <dbReference type="ARBA" id="ARBA00023125"/>
    </source>
</evidence>
<dbReference type="PROSITE" id="PS51898">
    <property type="entry name" value="TYR_RECOMBINASE"/>
    <property type="match status" value="1"/>
</dbReference>
<dbReference type="PANTHER" id="PTHR30349">
    <property type="entry name" value="PHAGE INTEGRASE-RELATED"/>
    <property type="match status" value="1"/>
</dbReference>
<dbReference type="Pfam" id="PF00589">
    <property type="entry name" value="Phage_integrase"/>
    <property type="match status" value="1"/>
</dbReference>
<dbReference type="InterPro" id="IPR010998">
    <property type="entry name" value="Integrase_recombinase_N"/>
</dbReference>
<dbReference type="InterPro" id="IPR011010">
    <property type="entry name" value="DNA_brk_join_enz"/>
</dbReference>
<keyword evidence="8" id="KW-1185">Reference proteome</keyword>
<sequence length="344" mass="38066">MDSEESAKFLLTVLLAHGSNVGAALDSATDYFKGKYTVTRMIEDHIGLLTSANGYTVRRYKGNLKCHIAATLGQMDATEVEYRDIVAWIKGMQSKGLTSKTIANVHGLISAAFNSMVREKKRPDNPCKGVSLPKSEATEETATFLTPDEWSIVEAELSQPYKAFFTFLIHTGLRFSEASALEARDFQTTASGQHVVNVVRAWTKDEDNVSYIGPTKTRQSKRTIGLPASGFAKVRPLILAAAKSGGPVFLNTAGTHIDHRRAWGVWDRAIMKAQSKGLTKRPRIHDLRHSNASWLLHAGLDIYKLQKHLGHRSITTTLDRYSHLLPEGLRDTTAAMDRAFGQRS</sequence>
<dbReference type="InterPro" id="IPR050090">
    <property type="entry name" value="Tyrosine_recombinase_XerCD"/>
</dbReference>
<accession>A0ABV5UXS4</accession>
<comment type="similarity">
    <text evidence="1">Belongs to the 'phage' integrase family.</text>
</comment>
<evidence type="ECO:0000313" key="8">
    <source>
        <dbReference type="Proteomes" id="UP001589536"/>
    </source>
</evidence>
<dbReference type="InterPro" id="IPR044068">
    <property type="entry name" value="CB"/>
</dbReference>
<dbReference type="CDD" id="cd01189">
    <property type="entry name" value="INT_ICEBs1_C_like"/>
    <property type="match status" value="1"/>
</dbReference>
<keyword evidence="2 4" id="KW-0238">DNA-binding</keyword>
<dbReference type="Gene3D" id="1.10.150.130">
    <property type="match status" value="1"/>
</dbReference>
<dbReference type="RefSeq" id="WP_345045162.1">
    <property type="nucleotide sequence ID" value="NZ_BAABED010000001.1"/>
</dbReference>
<evidence type="ECO:0000256" key="1">
    <source>
        <dbReference type="ARBA" id="ARBA00008857"/>
    </source>
</evidence>
<keyword evidence="3" id="KW-0233">DNA recombination</keyword>
<gene>
    <name evidence="7" type="ORF">ACFFPI_23150</name>
</gene>
<dbReference type="EMBL" id="JBHMBH010000072">
    <property type="protein sequence ID" value="MFB9716998.1"/>
    <property type="molecule type" value="Genomic_DNA"/>
</dbReference>
<dbReference type="Gene3D" id="1.10.443.10">
    <property type="entry name" value="Intergrase catalytic core"/>
    <property type="match status" value="1"/>
</dbReference>
<comment type="caution">
    <text evidence="7">The sequence shown here is derived from an EMBL/GenBank/DDBJ whole genome shotgun (WGS) entry which is preliminary data.</text>
</comment>
<evidence type="ECO:0000256" key="4">
    <source>
        <dbReference type="PROSITE-ProRule" id="PRU01248"/>
    </source>
</evidence>
<dbReference type="InterPro" id="IPR013762">
    <property type="entry name" value="Integrase-like_cat_sf"/>
</dbReference>
<dbReference type="SUPFAM" id="SSF56349">
    <property type="entry name" value="DNA breaking-rejoining enzymes"/>
    <property type="match status" value="1"/>
</dbReference>
<name>A0ABV5UXS4_9MICC</name>
<dbReference type="PANTHER" id="PTHR30349:SF64">
    <property type="entry name" value="PROPHAGE INTEGRASE INTD-RELATED"/>
    <property type="match status" value="1"/>
</dbReference>
<evidence type="ECO:0000256" key="3">
    <source>
        <dbReference type="ARBA" id="ARBA00023172"/>
    </source>
</evidence>
<dbReference type="PROSITE" id="PS51900">
    <property type="entry name" value="CB"/>
    <property type="match status" value="1"/>
</dbReference>
<proteinExistence type="inferred from homology"/>
<protein>
    <submittedName>
        <fullName evidence="7">Tyrosine-type recombinase/integrase</fullName>
    </submittedName>
</protein>
<feature type="domain" description="Core-binding (CB)" evidence="6">
    <location>
        <begin position="36"/>
        <end position="117"/>
    </location>
</feature>
<dbReference type="InterPro" id="IPR002104">
    <property type="entry name" value="Integrase_catalytic"/>
</dbReference>
<feature type="domain" description="Tyr recombinase" evidence="5">
    <location>
        <begin position="140"/>
        <end position="334"/>
    </location>
</feature>
<organism evidence="7 8">
    <name type="scientific">Arthrobacter methylotrophus</name>
    <dbReference type="NCBI Taxonomy" id="121291"/>
    <lineage>
        <taxon>Bacteria</taxon>
        <taxon>Bacillati</taxon>
        <taxon>Actinomycetota</taxon>
        <taxon>Actinomycetes</taxon>
        <taxon>Micrococcales</taxon>
        <taxon>Micrococcaceae</taxon>
        <taxon>Arthrobacter</taxon>
    </lineage>
</organism>
<evidence type="ECO:0000259" key="5">
    <source>
        <dbReference type="PROSITE" id="PS51898"/>
    </source>
</evidence>
<reference evidence="7 8" key="1">
    <citation type="submission" date="2024-09" db="EMBL/GenBank/DDBJ databases">
        <authorList>
            <person name="Sun Q."/>
            <person name="Mori K."/>
        </authorList>
    </citation>
    <scope>NUCLEOTIDE SEQUENCE [LARGE SCALE GENOMIC DNA]</scope>
    <source>
        <strain evidence="7 8">JCM 13519</strain>
    </source>
</reference>
<evidence type="ECO:0000259" key="6">
    <source>
        <dbReference type="PROSITE" id="PS51900"/>
    </source>
</evidence>
<evidence type="ECO:0000313" key="7">
    <source>
        <dbReference type="EMBL" id="MFB9716998.1"/>
    </source>
</evidence>